<evidence type="ECO:0000313" key="2">
    <source>
        <dbReference type="Proteomes" id="UP000789366"/>
    </source>
</evidence>
<protein>
    <submittedName>
        <fullName evidence="1">14205_t:CDS:1</fullName>
    </submittedName>
</protein>
<comment type="caution">
    <text evidence="1">The sequence shown here is derived from an EMBL/GenBank/DDBJ whole genome shotgun (WGS) entry which is preliminary data.</text>
</comment>
<proteinExistence type="predicted"/>
<keyword evidence="2" id="KW-1185">Reference proteome</keyword>
<gene>
    <name evidence="1" type="ORF">SPELUC_LOCUS11860</name>
</gene>
<reference evidence="1" key="1">
    <citation type="submission" date="2021-06" db="EMBL/GenBank/DDBJ databases">
        <authorList>
            <person name="Kallberg Y."/>
            <person name="Tangrot J."/>
            <person name="Rosling A."/>
        </authorList>
    </citation>
    <scope>NUCLEOTIDE SEQUENCE</scope>
    <source>
        <strain evidence="1">28 12/20/2015</strain>
    </source>
</reference>
<feature type="non-terminal residue" evidence="1">
    <location>
        <position position="536"/>
    </location>
</feature>
<sequence>DIHHRKVPVSTFLHSINSYHTQQRQIDDYTNFYNQYATYQNLSKEHNEIMNNVSLYAIHELFNPELEHAMQKDYKIIRIMNNLFTVQYQDTEKPDSPIRDITLNSKSIATCTCFYLQSHRCPCRHIIAIYIKYFYQSVPVHEFHVRWHITDYEFELSSATLESISTMQVELKKLHNDALTKSLLETFVKMIHEVKSDGKLSNNLIDYLETYNVQCIPENLKISAPIIPQKRGRPSNNKYLKQKKEPVLQKNYMKNIIQKNSSKANSINIINDNIQLEKKFTLDSRIPLNMILAINDTISDGNCGFRAISLSNYQQKDWWLIVKQGMLTILNKYRIFYDECLGYDIKWLKLCLECKSSPCSLDYWFYMPDCTQIASDTFSRPIVIYGENREQSQLFLPYFVTASNTCTPIIIHWHNSNHYVQIEVNNNSHLIFPPIDIQYMHFHKDQPCGESWTQICGVRFRSGLNEVAFTLLEFTEKVLRNVTEIFDTLLRELLDDQQCVNIFEQMSKMYPLFQYTLFQEMINDMEDKMNEIVNIE</sequence>
<accession>A0ACA9PI35</accession>
<dbReference type="Proteomes" id="UP000789366">
    <property type="component" value="Unassembled WGS sequence"/>
</dbReference>
<feature type="non-terminal residue" evidence="1">
    <location>
        <position position="1"/>
    </location>
</feature>
<name>A0ACA9PI35_9GLOM</name>
<evidence type="ECO:0000313" key="1">
    <source>
        <dbReference type="EMBL" id="CAG8711676.1"/>
    </source>
</evidence>
<organism evidence="1 2">
    <name type="scientific">Cetraspora pellucida</name>
    <dbReference type="NCBI Taxonomy" id="1433469"/>
    <lineage>
        <taxon>Eukaryota</taxon>
        <taxon>Fungi</taxon>
        <taxon>Fungi incertae sedis</taxon>
        <taxon>Mucoromycota</taxon>
        <taxon>Glomeromycotina</taxon>
        <taxon>Glomeromycetes</taxon>
        <taxon>Diversisporales</taxon>
        <taxon>Gigasporaceae</taxon>
        <taxon>Cetraspora</taxon>
    </lineage>
</organism>
<dbReference type="EMBL" id="CAJVPW010026204">
    <property type="protein sequence ID" value="CAG8711676.1"/>
    <property type="molecule type" value="Genomic_DNA"/>
</dbReference>